<feature type="domain" description="S1-like" evidence="6">
    <location>
        <begin position="14"/>
        <end position="85"/>
    </location>
</feature>
<evidence type="ECO:0000256" key="4">
    <source>
        <dbReference type="ARBA" id="ARBA00031998"/>
    </source>
</evidence>
<dbReference type="InterPro" id="IPR006196">
    <property type="entry name" value="RNA-binding_domain_S1_IF1"/>
</dbReference>
<gene>
    <name evidence="7" type="ORF">KUTeg_013037</name>
</gene>
<accession>A0ABQ9ESJ2</accession>
<dbReference type="InterPro" id="IPR001253">
    <property type="entry name" value="TIF_eIF-1A"/>
</dbReference>
<proteinExistence type="inferred from homology"/>
<comment type="caution">
    <text evidence="7">The sequence shown here is derived from an EMBL/GenBank/DDBJ whole genome shotgun (WGS) entry which is preliminary data.</text>
</comment>
<evidence type="ECO:0000256" key="5">
    <source>
        <dbReference type="PROSITE-ProRule" id="PRU00181"/>
    </source>
</evidence>
<keyword evidence="5" id="KW-0648">Protein biosynthesis</keyword>
<organism evidence="7 8">
    <name type="scientific">Tegillarca granosa</name>
    <name type="common">Malaysian cockle</name>
    <name type="synonym">Anadara granosa</name>
    <dbReference type="NCBI Taxonomy" id="220873"/>
    <lineage>
        <taxon>Eukaryota</taxon>
        <taxon>Metazoa</taxon>
        <taxon>Spiralia</taxon>
        <taxon>Lophotrochozoa</taxon>
        <taxon>Mollusca</taxon>
        <taxon>Bivalvia</taxon>
        <taxon>Autobranchia</taxon>
        <taxon>Pteriomorphia</taxon>
        <taxon>Arcoida</taxon>
        <taxon>Arcoidea</taxon>
        <taxon>Arcidae</taxon>
        <taxon>Tegillarca</taxon>
    </lineage>
</organism>
<name>A0ABQ9ESJ2_TEGGR</name>
<dbReference type="PANTHER" id="PTHR21641">
    <property type="entry name" value="TRANSLATION INITIATION FACTOR-RELATED"/>
    <property type="match status" value="1"/>
</dbReference>
<dbReference type="PANTHER" id="PTHR21641:SF0">
    <property type="entry name" value="RNA-BINDING PROTEIN EIF1AD-RELATED"/>
    <property type="match status" value="1"/>
</dbReference>
<evidence type="ECO:0000256" key="3">
    <source>
        <dbReference type="ARBA" id="ARBA00022884"/>
    </source>
</evidence>
<protein>
    <recommendedName>
        <fullName evidence="2">Probable RNA-binding protein EIF1AD</fullName>
    </recommendedName>
    <alternativeName>
        <fullName evidence="4">Eukaryotic translation initiation factor 1A domain-containing protein</fullName>
    </alternativeName>
</protein>
<evidence type="ECO:0000256" key="2">
    <source>
        <dbReference type="ARBA" id="ARBA00020989"/>
    </source>
</evidence>
<dbReference type="EMBL" id="JARBDR010000657">
    <property type="protein sequence ID" value="KAJ8308163.1"/>
    <property type="molecule type" value="Genomic_DNA"/>
</dbReference>
<dbReference type="Pfam" id="PF01176">
    <property type="entry name" value="eIF-1a"/>
    <property type="match status" value="1"/>
</dbReference>
<dbReference type="PROSITE" id="PS50832">
    <property type="entry name" value="S1_IF1_TYPE"/>
    <property type="match status" value="1"/>
</dbReference>
<evidence type="ECO:0000313" key="7">
    <source>
        <dbReference type="EMBL" id="KAJ8308163.1"/>
    </source>
</evidence>
<evidence type="ECO:0000313" key="8">
    <source>
        <dbReference type="Proteomes" id="UP001217089"/>
    </source>
</evidence>
<comment type="similarity">
    <text evidence="1">Belongs to the EIF1AD family.</text>
</comment>
<dbReference type="SMART" id="SM00652">
    <property type="entry name" value="eIF1a"/>
    <property type="match status" value="1"/>
</dbReference>
<sequence>MSKATKKKHVVREVMDEFVLPEQNQQIVKVIASKGNNLHEVQTEKDETFLVSMPTKFRKNVWIKRGDYVLIDPIEEGDKVKGEIVTILYKDQIKYIKEEGKW</sequence>
<reference evidence="7 8" key="1">
    <citation type="submission" date="2022-12" db="EMBL/GenBank/DDBJ databases">
        <title>Chromosome-level genome of Tegillarca granosa.</title>
        <authorList>
            <person name="Kim J."/>
        </authorList>
    </citation>
    <scope>NUCLEOTIDE SEQUENCE [LARGE SCALE GENOMIC DNA]</scope>
    <source>
        <strain evidence="7">Teg-2019</strain>
        <tissue evidence="7">Adductor muscle</tissue>
    </source>
</reference>
<keyword evidence="5" id="KW-0396">Initiation factor</keyword>
<keyword evidence="3" id="KW-0694">RNA-binding</keyword>
<dbReference type="Gene3D" id="2.40.50.140">
    <property type="entry name" value="Nucleic acid-binding proteins"/>
    <property type="match status" value="1"/>
</dbReference>
<evidence type="ECO:0000256" key="1">
    <source>
        <dbReference type="ARBA" id="ARBA00007340"/>
    </source>
</evidence>
<dbReference type="InterPro" id="IPR012340">
    <property type="entry name" value="NA-bd_OB-fold"/>
</dbReference>
<evidence type="ECO:0000259" key="6">
    <source>
        <dbReference type="PROSITE" id="PS50832"/>
    </source>
</evidence>
<dbReference type="InterPro" id="IPR039294">
    <property type="entry name" value="EIF1AD"/>
</dbReference>
<dbReference type="SUPFAM" id="SSF50249">
    <property type="entry name" value="Nucleic acid-binding proteins"/>
    <property type="match status" value="1"/>
</dbReference>
<keyword evidence="8" id="KW-1185">Reference proteome</keyword>
<dbReference type="Proteomes" id="UP001217089">
    <property type="component" value="Unassembled WGS sequence"/>
</dbReference>